<dbReference type="SUPFAM" id="SSF53474">
    <property type="entry name" value="alpha/beta-Hydrolases"/>
    <property type="match status" value="1"/>
</dbReference>
<dbReference type="EMBL" id="BJVI01000027">
    <property type="protein sequence ID" value="GEL18888.1"/>
    <property type="molecule type" value="Genomic_DNA"/>
</dbReference>
<name>A0A511D7G7_9PSEU</name>
<feature type="domain" description="BAAT/Acyl-CoA thioester hydrolase C-terminal" evidence="1">
    <location>
        <begin position="91"/>
        <end position="187"/>
    </location>
</feature>
<sequence length="212" mass="21912">MCTGSQPAPAGLVLISPSSVTWQAVGSDGEVPDTASWTRGGRPLPWLALPTGAVMPQLVRNAWRVGRDIAAHRPSLLRLRPAYAAGLRAGPGAAAIPADRAHCPLLCLTGEDDQVWPSAAMAAALRAQRGDAFADAHVNYPGAGHLIRLGTLPTDAQWTGGIALGGTREGVDAAQRDATVRVLTFLRTVAEGRPVPVSSLRDPGSSGRPGLA</sequence>
<dbReference type="InterPro" id="IPR014940">
    <property type="entry name" value="BAAT_C"/>
</dbReference>
<dbReference type="RefSeq" id="WP_245585491.1">
    <property type="nucleotide sequence ID" value="NZ_AUII01000001.1"/>
</dbReference>
<accession>A0A511D7G7</accession>
<dbReference type="STRING" id="1123024.GCA_000423625_00279"/>
<reference evidence="2 3" key="1">
    <citation type="submission" date="2019-07" db="EMBL/GenBank/DDBJ databases">
        <title>Whole genome shotgun sequence of Pseudonocardia asaccharolytica NBRC 16224.</title>
        <authorList>
            <person name="Hosoyama A."/>
            <person name="Uohara A."/>
            <person name="Ohji S."/>
            <person name="Ichikawa N."/>
        </authorList>
    </citation>
    <scope>NUCLEOTIDE SEQUENCE [LARGE SCALE GENOMIC DNA]</scope>
    <source>
        <strain evidence="2 3">NBRC 16224</strain>
    </source>
</reference>
<evidence type="ECO:0000259" key="1">
    <source>
        <dbReference type="Pfam" id="PF08840"/>
    </source>
</evidence>
<dbReference type="AlphaFoldDB" id="A0A511D7G7"/>
<dbReference type="InterPro" id="IPR029058">
    <property type="entry name" value="AB_hydrolase_fold"/>
</dbReference>
<dbReference type="Proteomes" id="UP000321328">
    <property type="component" value="Unassembled WGS sequence"/>
</dbReference>
<dbReference type="Gene3D" id="3.40.50.1820">
    <property type="entry name" value="alpha/beta hydrolase"/>
    <property type="match status" value="1"/>
</dbReference>
<dbReference type="Pfam" id="PF08840">
    <property type="entry name" value="BAAT_C"/>
    <property type="match status" value="1"/>
</dbReference>
<comment type="caution">
    <text evidence="2">The sequence shown here is derived from an EMBL/GenBank/DDBJ whole genome shotgun (WGS) entry which is preliminary data.</text>
</comment>
<evidence type="ECO:0000313" key="2">
    <source>
        <dbReference type="EMBL" id="GEL18888.1"/>
    </source>
</evidence>
<organism evidence="2 3">
    <name type="scientific">Pseudonocardia asaccharolytica DSM 44247 = NBRC 16224</name>
    <dbReference type="NCBI Taxonomy" id="1123024"/>
    <lineage>
        <taxon>Bacteria</taxon>
        <taxon>Bacillati</taxon>
        <taxon>Actinomycetota</taxon>
        <taxon>Actinomycetes</taxon>
        <taxon>Pseudonocardiales</taxon>
        <taxon>Pseudonocardiaceae</taxon>
        <taxon>Pseudonocardia</taxon>
    </lineage>
</organism>
<proteinExistence type="predicted"/>
<keyword evidence="3" id="KW-1185">Reference proteome</keyword>
<gene>
    <name evidence="2" type="ORF">PA7_27250</name>
</gene>
<protein>
    <recommendedName>
        <fullName evidence="1">BAAT/Acyl-CoA thioester hydrolase C-terminal domain-containing protein</fullName>
    </recommendedName>
</protein>
<evidence type="ECO:0000313" key="3">
    <source>
        <dbReference type="Proteomes" id="UP000321328"/>
    </source>
</evidence>